<dbReference type="AlphaFoldDB" id="A0A1I2T1R9"/>
<keyword evidence="2" id="KW-1185">Reference proteome</keyword>
<dbReference type="STRING" id="435880.SAMN04487988_105181"/>
<accession>A0A1I2T1R9</accession>
<evidence type="ECO:0000313" key="1">
    <source>
        <dbReference type="EMBL" id="SFG59065.1"/>
    </source>
</evidence>
<gene>
    <name evidence="1" type="ORF">SAMN04487988_105181</name>
</gene>
<sequence length="148" mass="17137">MKTKLHLNLLLSLVILIISCQSEKKSIENYIKYNIGLEYEDKFSIIILPFDACNACIHSSLSYISSNLSVLNKNKLIIYNFLSLKSSKMQYGEELFNHENTIIDSNGKFLEFDFKHNQPMIIQIENEDITKIENLDSSNFEVLLSKLH</sequence>
<dbReference type="Proteomes" id="UP000199642">
    <property type="component" value="Unassembled WGS sequence"/>
</dbReference>
<proteinExistence type="predicted"/>
<organism evidence="1 2">
    <name type="scientific">Algoriphagus hitonicola</name>
    <dbReference type="NCBI Taxonomy" id="435880"/>
    <lineage>
        <taxon>Bacteria</taxon>
        <taxon>Pseudomonadati</taxon>
        <taxon>Bacteroidota</taxon>
        <taxon>Cytophagia</taxon>
        <taxon>Cytophagales</taxon>
        <taxon>Cyclobacteriaceae</taxon>
        <taxon>Algoriphagus</taxon>
    </lineage>
</organism>
<name>A0A1I2T1R9_9BACT</name>
<protein>
    <submittedName>
        <fullName evidence="1">Uncharacterized protein</fullName>
    </submittedName>
</protein>
<dbReference type="PROSITE" id="PS51257">
    <property type="entry name" value="PROKAR_LIPOPROTEIN"/>
    <property type="match status" value="1"/>
</dbReference>
<dbReference type="EMBL" id="FOPC01000005">
    <property type="protein sequence ID" value="SFG59065.1"/>
    <property type="molecule type" value="Genomic_DNA"/>
</dbReference>
<reference evidence="2" key="1">
    <citation type="submission" date="2016-10" db="EMBL/GenBank/DDBJ databases">
        <authorList>
            <person name="Varghese N."/>
            <person name="Submissions S."/>
        </authorList>
    </citation>
    <scope>NUCLEOTIDE SEQUENCE [LARGE SCALE GENOMIC DNA]</scope>
    <source>
        <strain evidence="2">DSM 19315</strain>
    </source>
</reference>
<evidence type="ECO:0000313" key="2">
    <source>
        <dbReference type="Proteomes" id="UP000199642"/>
    </source>
</evidence>